<dbReference type="STRING" id="279113.CPter91_0561"/>
<evidence type="ECO:0000259" key="1">
    <source>
        <dbReference type="Pfam" id="PF20376"/>
    </source>
</evidence>
<dbReference type="InterPro" id="IPR046612">
    <property type="entry name" value="DUF6671"/>
</dbReference>
<proteinExistence type="predicted"/>
<dbReference type="PATRIC" id="fig|279113.9.peg.566"/>
<reference evidence="2 3" key="1">
    <citation type="submission" date="2015-11" db="EMBL/GenBank/DDBJ databases">
        <title>Exploring the genomic traits of fungus-feeding bacterial genus Collimonas.</title>
        <authorList>
            <person name="Song C."/>
            <person name="Schmidt R."/>
            <person name="de Jager V."/>
            <person name="Krzyzanowska D."/>
            <person name="Jongedijk E."/>
            <person name="Cankar K."/>
            <person name="Beekwilder J."/>
            <person name="van Veen A."/>
            <person name="de Boer W."/>
            <person name="van Veen J.A."/>
            <person name="Garbeva P."/>
        </authorList>
    </citation>
    <scope>NUCLEOTIDE SEQUENCE [LARGE SCALE GENOMIC DNA]</scope>
    <source>
        <strain evidence="2 3">Ter91</strain>
    </source>
</reference>
<feature type="domain" description="DUF6671" evidence="1">
    <location>
        <begin position="80"/>
        <end position="239"/>
    </location>
</feature>
<protein>
    <recommendedName>
        <fullName evidence="1">DUF6671 domain-containing protein</fullName>
    </recommendedName>
</protein>
<dbReference type="Proteomes" id="UP000074561">
    <property type="component" value="Chromosome"/>
</dbReference>
<dbReference type="AlphaFoldDB" id="A0A127PYX9"/>
<accession>A0A127PYX9</accession>
<dbReference type="Pfam" id="PF20376">
    <property type="entry name" value="DUF6671"/>
    <property type="match status" value="1"/>
</dbReference>
<dbReference type="KEGG" id="cpra:CPter91_0561"/>
<evidence type="ECO:0000313" key="2">
    <source>
        <dbReference type="EMBL" id="AMP02956.1"/>
    </source>
</evidence>
<dbReference type="EMBL" id="CP013234">
    <property type="protein sequence ID" value="AMP02956.1"/>
    <property type="molecule type" value="Genomic_DNA"/>
</dbReference>
<gene>
    <name evidence="2" type="ORF">CPter91_0561</name>
</gene>
<name>A0A127PYX9_9BURK</name>
<sequence>MPSEATASNAAQLIQRVAGPADGLPVLIATMHGKEAVLAPPLAELGFQVLLPLDYDTDMLGTFSGDVRRPGTAVEAALEKARRACKATGIPRAISSEGSYRPCQTLFPGARNVELLAFVDMESGQEFVEYMTDLPTRFVKDRVPADFSSPEVQALLSAMGWPEVRALVVPEDPGQGVVAPEWVFKGLADVPSLMEAMRACAAQSSDGRLHLESDLRAHMNPTRMASVARVGERLVQRLRRQGYGLPLQRAA</sequence>
<evidence type="ECO:0000313" key="3">
    <source>
        <dbReference type="Proteomes" id="UP000074561"/>
    </source>
</evidence>
<organism evidence="2 3">
    <name type="scientific">Collimonas pratensis</name>
    <dbReference type="NCBI Taxonomy" id="279113"/>
    <lineage>
        <taxon>Bacteria</taxon>
        <taxon>Pseudomonadati</taxon>
        <taxon>Pseudomonadota</taxon>
        <taxon>Betaproteobacteria</taxon>
        <taxon>Burkholderiales</taxon>
        <taxon>Oxalobacteraceae</taxon>
        <taxon>Collimonas</taxon>
    </lineage>
</organism>